<sequence length="181" mass="20126">MPYKPGEKRLDLSELSERLFETIDLFLEKYDNKDVHFKCEPGRYISAECGLLLGTVHAVKKNYGKNYVGTDIGFNVMMRHVLYDSYHEIEVLSDKMAVNGINEATIVGNICESGDILASDRDIGPVSEGDIIAVKNAGAYGYSMASNYNCRLRPAEVLLAGDGSVRLIRKADTMESLMNNF</sequence>
<dbReference type="PANTHER" id="PTHR43727:SF2">
    <property type="entry name" value="GROUP IV DECARBOXYLASE"/>
    <property type="match status" value="1"/>
</dbReference>
<keyword evidence="3" id="KW-0663">Pyridoxal phosphate</keyword>
<dbReference type="AlphaFoldDB" id="A0A645E4Q1"/>
<dbReference type="Pfam" id="PF00278">
    <property type="entry name" value="Orn_DAP_Arg_deC"/>
    <property type="match status" value="1"/>
</dbReference>
<dbReference type="GO" id="GO:0008836">
    <property type="term" value="F:diaminopimelate decarboxylase activity"/>
    <property type="evidence" value="ECO:0007669"/>
    <property type="project" value="UniProtKB-EC"/>
</dbReference>
<evidence type="ECO:0000313" key="6">
    <source>
        <dbReference type="EMBL" id="MPM95552.1"/>
    </source>
</evidence>
<dbReference type="InterPro" id="IPR000183">
    <property type="entry name" value="Orn/DAP/Arg_de-COase"/>
</dbReference>
<feature type="domain" description="Orn/DAP/Arg decarboxylase 2 C-terminal" evidence="5">
    <location>
        <begin position="47"/>
        <end position="138"/>
    </location>
</feature>
<dbReference type="PRINTS" id="PR01181">
    <property type="entry name" value="DAPDCRBXLASE"/>
</dbReference>
<dbReference type="GO" id="GO:0009089">
    <property type="term" value="P:lysine biosynthetic process via diaminopimelate"/>
    <property type="evidence" value="ECO:0007669"/>
    <property type="project" value="InterPro"/>
</dbReference>
<evidence type="ECO:0000256" key="2">
    <source>
        <dbReference type="ARBA" id="ARBA00022793"/>
    </source>
</evidence>
<organism evidence="6">
    <name type="scientific">bioreactor metagenome</name>
    <dbReference type="NCBI Taxonomy" id="1076179"/>
    <lineage>
        <taxon>unclassified sequences</taxon>
        <taxon>metagenomes</taxon>
        <taxon>ecological metagenomes</taxon>
    </lineage>
</organism>
<keyword evidence="4 6" id="KW-0456">Lyase</keyword>
<proteinExistence type="predicted"/>
<accession>A0A645E4Q1</accession>
<comment type="caution">
    <text evidence="6">The sequence shown here is derived from an EMBL/GenBank/DDBJ whole genome shotgun (WGS) entry which is preliminary data.</text>
</comment>
<protein>
    <submittedName>
        <fullName evidence="6">Diaminopimelate decarboxylase</fullName>
        <ecNumber evidence="6">4.1.1.20</ecNumber>
    </submittedName>
</protein>
<evidence type="ECO:0000256" key="4">
    <source>
        <dbReference type="ARBA" id="ARBA00023239"/>
    </source>
</evidence>
<dbReference type="InterPro" id="IPR009006">
    <property type="entry name" value="Ala_racemase/Decarboxylase_C"/>
</dbReference>
<dbReference type="EMBL" id="VSSQ01042031">
    <property type="protein sequence ID" value="MPM95552.1"/>
    <property type="molecule type" value="Genomic_DNA"/>
</dbReference>
<dbReference type="Gene3D" id="2.40.37.10">
    <property type="entry name" value="Lyase, Ornithine Decarboxylase, Chain A, domain 1"/>
    <property type="match status" value="1"/>
</dbReference>
<evidence type="ECO:0000259" key="5">
    <source>
        <dbReference type="Pfam" id="PF00278"/>
    </source>
</evidence>
<dbReference type="InterPro" id="IPR002986">
    <property type="entry name" value="DAP_deCOOHase_LysA"/>
</dbReference>
<evidence type="ECO:0000256" key="3">
    <source>
        <dbReference type="ARBA" id="ARBA00022898"/>
    </source>
</evidence>
<dbReference type="EC" id="4.1.1.20" evidence="6"/>
<evidence type="ECO:0000256" key="1">
    <source>
        <dbReference type="ARBA" id="ARBA00001933"/>
    </source>
</evidence>
<dbReference type="PRINTS" id="PR01179">
    <property type="entry name" value="ODADCRBXLASE"/>
</dbReference>
<reference evidence="6" key="1">
    <citation type="submission" date="2019-08" db="EMBL/GenBank/DDBJ databases">
        <authorList>
            <person name="Kucharzyk K."/>
            <person name="Murdoch R.W."/>
            <person name="Higgins S."/>
            <person name="Loffler F."/>
        </authorList>
    </citation>
    <scope>NUCLEOTIDE SEQUENCE</scope>
</reference>
<comment type="cofactor">
    <cofactor evidence="1">
        <name>pyridoxal 5'-phosphate</name>
        <dbReference type="ChEBI" id="CHEBI:597326"/>
    </cofactor>
</comment>
<dbReference type="SUPFAM" id="SSF50621">
    <property type="entry name" value="Alanine racemase C-terminal domain-like"/>
    <property type="match status" value="1"/>
</dbReference>
<dbReference type="PANTHER" id="PTHR43727">
    <property type="entry name" value="DIAMINOPIMELATE DECARBOXYLASE"/>
    <property type="match status" value="1"/>
</dbReference>
<keyword evidence="2" id="KW-0210">Decarboxylase</keyword>
<dbReference type="InterPro" id="IPR022643">
    <property type="entry name" value="De-COase2_C"/>
</dbReference>
<name>A0A645E4Q1_9ZZZZ</name>
<gene>
    <name evidence="6" type="primary">lysA_42</name>
    <name evidence="6" type="ORF">SDC9_142707</name>
</gene>